<sequence>FATFGVRLIGPRPQNLTARGATVGNASGRAIQLNWSPYNCSPVGGSDQAPAQMQIFRKEGCGGTIPPCTTGAPAGYTRIGLVPLGTSTFTDTTGLRRGVSYSYRIVAQYPLPVGGESVASTEICLALPLLAPVLTNVTVDSTGPATGVGRGVITVRWTRPLGLNPADGGGPFQYRLFRSPGLTGTTFTQITAITTSLQAVADTVFADRGLDTQGQGYTYRLEFYVTNASGQLVRQDA</sequence>
<feature type="non-terminal residue" evidence="1">
    <location>
        <position position="237"/>
    </location>
</feature>
<keyword evidence="2" id="KW-1185">Reference proteome</keyword>
<gene>
    <name evidence="1" type="ORF">J2I46_32650</name>
</gene>
<accession>A0ABS3JTS4</accession>
<dbReference type="EMBL" id="JAFMYW010000063">
    <property type="protein sequence ID" value="MBO0953363.1"/>
    <property type="molecule type" value="Genomic_DNA"/>
</dbReference>
<name>A0ABS3JTS4_9BACT</name>
<dbReference type="InterPro" id="IPR036116">
    <property type="entry name" value="FN3_sf"/>
</dbReference>
<dbReference type="SUPFAM" id="SSF49265">
    <property type="entry name" value="Fibronectin type III"/>
    <property type="match status" value="1"/>
</dbReference>
<evidence type="ECO:0000313" key="1">
    <source>
        <dbReference type="EMBL" id="MBO0953363.1"/>
    </source>
</evidence>
<proteinExistence type="predicted"/>
<comment type="caution">
    <text evidence="1">The sequence shown here is derived from an EMBL/GenBank/DDBJ whole genome shotgun (WGS) entry which is preliminary data.</text>
</comment>
<dbReference type="Gene3D" id="2.60.40.10">
    <property type="entry name" value="Immunoglobulins"/>
    <property type="match status" value="1"/>
</dbReference>
<organism evidence="1 2">
    <name type="scientific">Fibrella forsythiae</name>
    <dbReference type="NCBI Taxonomy" id="2817061"/>
    <lineage>
        <taxon>Bacteria</taxon>
        <taxon>Pseudomonadati</taxon>
        <taxon>Bacteroidota</taxon>
        <taxon>Cytophagia</taxon>
        <taxon>Cytophagales</taxon>
        <taxon>Spirosomataceae</taxon>
        <taxon>Fibrella</taxon>
    </lineage>
</organism>
<protein>
    <submittedName>
        <fullName evidence="1">Gliding motility-associated C-terminal domain-containing protein</fullName>
    </submittedName>
</protein>
<feature type="non-terminal residue" evidence="1">
    <location>
        <position position="1"/>
    </location>
</feature>
<dbReference type="InterPro" id="IPR013783">
    <property type="entry name" value="Ig-like_fold"/>
</dbReference>
<reference evidence="1 2" key="1">
    <citation type="submission" date="2021-03" db="EMBL/GenBank/DDBJ databases">
        <title>Fibrella sp. HMF5405 genome sequencing and assembly.</title>
        <authorList>
            <person name="Kang H."/>
            <person name="Kim H."/>
            <person name="Bae S."/>
            <person name="Joh K."/>
        </authorList>
    </citation>
    <scope>NUCLEOTIDE SEQUENCE [LARGE SCALE GENOMIC DNA]</scope>
    <source>
        <strain evidence="1 2">HMF5405</strain>
    </source>
</reference>
<dbReference type="Proteomes" id="UP000664628">
    <property type="component" value="Unassembled WGS sequence"/>
</dbReference>
<evidence type="ECO:0000313" key="2">
    <source>
        <dbReference type="Proteomes" id="UP000664628"/>
    </source>
</evidence>